<proteinExistence type="predicted"/>
<keyword evidence="3" id="KW-1185">Reference proteome</keyword>
<name>A0AB36QZD8_9HYPH</name>
<dbReference type="EMBL" id="NPKI01000051">
    <property type="protein sequence ID" value="PAP97813.1"/>
    <property type="molecule type" value="Genomic_DNA"/>
</dbReference>
<comment type="caution">
    <text evidence="2">The sequence shown here is derived from an EMBL/GenBank/DDBJ whole genome shotgun (WGS) entry which is preliminary data.</text>
</comment>
<evidence type="ECO:0000313" key="3">
    <source>
        <dbReference type="Proteomes" id="UP000216215"/>
    </source>
</evidence>
<reference evidence="3" key="1">
    <citation type="submission" date="2017-08" db="EMBL/GenBank/DDBJ databases">
        <title>Mesorhizobium wenxinae sp. nov., a novel rhizobial species isolated from root nodules of chickpea (Cicer arietinum L.).</title>
        <authorList>
            <person name="Zhang J."/>
        </authorList>
    </citation>
    <scope>NUCLEOTIDE SEQUENCE [LARGE SCALE GENOMIC DNA]</scope>
    <source>
        <strain evidence="3">USDA 3392</strain>
    </source>
</reference>
<evidence type="ECO:0000313" key="2">
    <source>
        <dbReference type="EMBL" id="PAP97813.1"/>
    </source>
</evidence>
<organism evidence="2 3">
    <name type="scientific">Mesorhizobium mediterraneum</name>
    <dbReference type="NCBI Taxonomy" id="43617"/>
    <lineage>
        <taxon>Bacteria</taxon>
        <taxon>Pseudomonadati</taxon>
        <taxon>Pseudomonadota</taxon>
        <taxon>Alphaproteobacteria</taxon>
        <taxon>Hyphomicrobiales</taxon>
        <taxon>Phyllobacteriaceae</taxon>
        <taxon>Mesorhizobium</taxon>
    </lineage>
</organism>
<dbReference type="SUPFAM" id="SSF50969">
    <property type="entry name" value="YVTN repeat-like/Quinoprotein amine dehydrogenase"/>
    <property type="match status" value="1"/>
</dbReference>
<dbReference type="RefSeq" id="WP_095489645.1">
    <property type="nucleotide sequence ID" value="NZ_CP088151.1"/>
</dbReference>
<feature type="region of interest" description="Disordered" evidence="1">
    <location>
        <begin position="1"/>
        <end position="28"/>
    </location>
</feature>
<dbReference type="AlphaFoldDB" id="A0AB36QZD8"/>
<protein>
    <recommendedName>
        <fullName evidence="4">Ubiquitin-activating enzyme E1 FCCH domain-containing protein</fullName>
    </recommendedName>
</protein>
<dbReference type="Proteomes" id="UP000216215">
    <property type="component" value="Unassembled WGS sequence"/>
</dbReference>
<gene>
    <name evidence="2" type="ORF">CIT25_35085</name>
</gene>
<evidence type="ECO:0008006" key="4">
    <source>
        <dbReference type="Google" id="ProtNLM"/>
    </source>
</evidence>
<evidence type="ECO:0000256" key="1">
    <source>
        <dbReference type="SAM" id="MobiDB-lite"/>
    </source>
</evidence>
<sequence length="557" mass="60013">MSFKLGRWGGLEAQRPQSGKDTTRRTGLITPGALGRPKPAVIGTGRVDGIPVYGLTKVVRTSYSYKNWADQYWDHGGEPLPEPTTAVTISAGYLLCKDYFRRGYKLIRLEANGDVQFDAENGSIPKCAFRFYNGLQTAVDPIATQVVGANAGAHTGDVLIFLEDFPASSAPTITCVISNAATDVGGIVEIEWTGEEPVNLNNAPRNAYDPIEGRIYQILGSNEIPSLTTMYLSVLDVDTVTELYRVPLEDTTEFVGSNAWILPLRGTGYVVIRTGTTLDSRSLARVYNAVTGQIIAEWMEEPHEAIGWMMSQPFDDKWLLLGDTGGGGGTLLAVIDIALGSFSVTRIAGIGDVFFSLGRVSAGSTSFFIQGGSTCTEVTYDGETWSTAIAYSSFGIVQGIQYDPLTEYLLVLEEIPTGTHNVQLVAPDTGAIADAFTISTRVFALTFGGSTGIRAFPKPGFGLFGSGAGSEDLWSIDINNHTATLLDDVQEETGNDARNGLYDQARSSYFAAYGNTVWTKYTLPGTQPGQISLESHITDVLTCLGPYDINELVFEGF</sequence>
<dbReference type="InterPro" id="IPR011044">
    <property type="entry name" value="Quino_amine_DH_bsu"/>
</dbReference>
<accession>A0AB36QZD8</accession>